<comment type="caution">
    <text evidence="2">The sequence shown here is derived from an EMBL/GenBank/DDBJ whole genome shotgun (WGS) entry which is preliminary data.</text>
</comment>
<name>A0A178MYF3_9PROT</name>
<keyword evidence="1" id="KW-0812">Transmembrane</keyword>
<evidence type="ECO:0008006" key="4">
    <source>
        <dbReference type="Google" id="ProtNLM"/>
    </source>
</evidence>
<sequence>MAAKGTGAATKVAATGVKGKAMIAAGGAGAAAGAATGASVTASPIAAATSSSAMLSAKGVSLGLGLGLGAWGPVLLGVVGVAGAIALYGYYKNRNAEPAAAEAV</sequence>
<protein>
    <recommendedName>
        <fullName evidence="4">Magnetic particle specific iron-binding protein</fullName>
    </recommendedName>
</protein>
<gene>
    <name evidence="2" type="ORF">A6A04_21350</name>
</gene>
<accession>A0A178MYF3</accession>
<proteinExistence type="predicted"/>
<evidence type="ECO:0000313" key="3">
    <source>
        <dbReference type="Proteomes" id="UP000078428"/>
    </source>
</evidence>
<dbReference type="Proteomes" id="UP000078428">
    <property type="component" value="Unassembled WGS sequence"/>
</dbReference>
<dbReference type="EMBL" id="LWQT01000023">
    <property type="protein sequence ID" value="OAN54874.1"/>
    <property type="molecule type" value="Genomic_DNA"/>
</dbReference>
<dbReference type="AlphaFoldDB" id="A0A178MYF3"/>
<reference evidence="2 3" key="1">
    <citation type="submission" date="2016-04" db="EMBL/GenBank/DDBJ databases">
        <title>Draft genome sequence of freshwater magnetotactic bacteria Magnetospirillum marisnigri SP-1 and Magnetospirillum moscoviense BB-1.</title>
        <authorList>
            <person name="Koziaeva V."/>
            <person name="Dziuba M.V."/>
            <person name="Ivanov T.M."/>
            <person name="Kuznetsov B."/>
            <person name="Grouzdev D.S."/>
        </authorList>
    </citation>
    <scope>NUCLEOTIDE SEQUENCE [LARGE SCALE GENOMIC DNA]</scope>
    <source>
        <strain evidence="2 3">SP-1</strain>
    </source>
</reference>
<evidence type="ECO:0000256" key="1">
    <source>
        <dbReference type="SAM" id="Phobius"/>
    </source>
</evidence>
<keyword evidence="1" id="KW-1133">Transmembrane helix</keyword>
<dbReference type="NCBIfam" id="NF040985">
    <property type="entry name" value="MamG"/>
    <property type="match status" value="1"/>
</dbReference>
<keyword evidence="3" id="KW-1185">Reference proteome</keyword>
<dbReference type="STRING" id="1285242.A6A04_21350"/>
<keyword evidence="1" id="KW-0472">Membrane</keyword>
<organism evidence="2 3">
    <name type="scientific">Paramagnetospirillum marisnigri</name>
    <dbReference type="NCBI Taxonomy" id="1285242"/>
    <lineage>
        <taxon>Bacteria</taxon>
        <taxon>Pseudomonadati</taxon>
        <taxon>Pseudomonadota</taxon>
        <taxon>Alphaproteobacteria</taxon>
        <taxon>Rhodospirillales</taxon>
        <taxon>Magnetospirillaceae</taxon>
        <taxon>Paramagnetospirillum</taxon>
    </lineage>
</organism>
<evidence type="ECO:0000313" key="2">
    <source>
        <dbReference type="EMBL" id="OAN54874.1"/>
    </source>
</evidence>
<feature type="transmembrane region" description="Helical" evidence="1">
    <location>
        <begin position="70"/>
        <end position="91"/>
    </location>
</feature>